<dbReference type="EMBL" id="FQUO01000009">
    <property type="protein sequence ID" value="SHF54810.1"/>
    <property type="molecule type" value="Genomic_DNA"/>
</dbReference>
<feature type="modified residue" description="4-aspartylphosphate" evidence="2">
    <location>
        <position position="52"/>
    </location>
</feature>
<dbReference type="OrthoDB" id="9789181at2"/>
<proteinExistence type="predicted"/>
<evidence type="ECO:0000256" key="1">
    <source>
        <dbReference type="ARBA" id="ARBA00022553"/>
    </source>
</evidence>
<evidence type="ECO:0000313" key="4">
    <source>
        <dbReference type="EMBL" id="SHF54810.1"/>
    </source>
</evidence>
<dbReference type="STRING" id="1302690.BUE76_08000"/>
<keyword evidence="5" id="KW-1185">Reference proteome</keyword>
<evidence type="ECO:0000256" key="2">
    <source>
        <dbReference type="PROSITE-ProRule" id="PRU00169"/>
    </source>
</evidence>
<reference evidence="4 5" key="1">
    <citation type="submission" date="2016-11" db="EMBL/GenBank/DDBJ databases">
        <authorList>
            <person name="Jaros S."/>
            <person name="Januszkiewicz K."/>
            <person name="Wedrychowicz H."/>
        </authorList>
    </citation>
    <scope>NUCLEOTIDE SEQUENCE [LARGE SCALE GENOMIC DNA]</scope>
    <source>
        <strain evidence="4 5">DSM 26897</strain>
    </source>
</reference>
<evidence type="ECO:0000313" key="5">
    <source>
        <dbReference type="Proteomes" id="UP000184368"/>
    </source>
</evidence>
<dbReference type="PANTHER" id="PTHR44591:SF21">
    <property type="entry name" value="TWO-COMPONENT RESPONSE REGULATOR"/>
    <property type="match status" value="1"/>
</dbReference>
<dbReference type="PANTHER" id="PTHR44591">
    <property type="entry name" value="STRESS RESPONSE REGULATOR PROTEIN 1"/>
    <property type="match status" value="1"/>
</dbReference>
<organism evidence="4 5">
    <name type="scientific">Cnuella takakiae</name>
    <dbReference type="NCBI Taxonomy" id="1302690"/>
    <lineage>
        <taxon>Bacteria</taxon>
        <taxon>Pseudomonadati</taxon>
        <taxon>Bacteroidota</taxon>
        <taxon>Chitinophagia</taxon>
        <taxon>Chitinophagales</taxon>
        <taxon>Chitinophagaceae</taxon>
        <taxon>Cnuella</taxon>
    </lineage>
</organism>
<feature type="domain" description="Response regulatory" evidence="3">
    <location>
        <begin position="4"/>
        <end position="116"/>
    </location>
</feature>
<gene>
    <name evidence="4" type="ORF">SAMN05444008_10999</name>
</gene>
<dbReference type="Proteomes" id="UP000184368">
    <property type="component" value="Unassembled WGS sequence"/>
</dbReference>
<dbReference type="SMART" id="SM00448">
    <property type="entry name" value="REC"/>
    <property type="match status" value="1"/>
</dbReference>
<sequence>MPAKLLSVNANKSMNFVLQTYLSKSFNFYSAQDVATGAQFLRNGNFDILLIDIDFAPTDNLEFVQFVQNSVLFNCPIIILTNELSRVPQKLRKEFCTIILKPFNPVHLQQSISLLVRKQKA</sequence>
<dbReference type="InterPro" id="IPR011006">
    <property type="entry name" value="CheY-like_superfamily"/>
</dbReference>
<dbReference type="GO" id="GO:0000160">
    <property type="term" value="P:phosphorelay signal transduction system"/>
    <property type="evidence" value="ECO:0007669"/>
    <property type="project" value="InterPro"/>
</dbReference>
<dbReference type="CDD" id="cd00156">
    <property type="entry name" value="REC"/>
    <property type="match status" value="1"/>
</dbReference>
<protein>
    <submittedName>
        <fullName evidence="4">Response regulator receiver domain-containing protein</fullName>
    </submittedName>
</protein>
<accession>A0A1M5CJD1</accession>
<dbReference type="RefSeq" id="WP_073043821.1">
    <property type="nucleotide sequence ID" value="NZ_FQUO01000009.1"/>
</dbReference>
<dbReference type="InterPro" id="IPR001789">
    <property type="entry name" value="Sig_transdc_resp-reg_receiver"/>
</dbReference>
<dbReference type="AlphaFoldDB" id="A0A1M5CJD1"/>
<dbReference type="InterPro" id="IPR050595">
    <property type="entry name" value="Bact_response_regulator"/>
</dbReference>
<dbReference type="SUPFAM" id="SSF52172">
    <property type="entry name" value="CheY-like"/>
    <property type="match status" value="1"/>
</dbReference>
<dbReference type="Gene3D" id="3.40.50.2300">
    <property type="match status" value="1"/>
</dbReference>
<keyword evidence="1 2" id="KW-0597">Phosphoprotein</keyword>
<name>A0A1M5CJD1_9BACT</name>
<evidence type="ECO:0000259" key="3">
    <source>
        <dbReference type="PROSITE" id="PS50110"/>
    </source>
</evidence>
<dbReference type="PROSITE" id="PS50110">
    <property type="entry name" value="RESPONSE_REGULATORY"/>
    <property type="match status" value="1"/>
</dbReference>